<dbReference type="GO" id="GO:0003995">
    <property type="term" value="F:acyl-CoA dehydrogenase activity"/>
    <property type="evidence" value="ECO:0007669"/>
    <property type="project" value="InterPro"/>
</dbReference>
<feature type="region of interest" description="Disordered" evidence="6">
    <location>
        <begin position="515"/>
        <end position="536"/>
    </location>
</feature>
<feature type="domain" description="Acyl-CoA dehydrogenase/oxidase C-terminal" evidence="7">
    <location>
        <begin position="267"/>
        <end position="424"/>
    </location>
</feature>
<dbReference type="InterPro" id="IPR013786">
    <property type="entry name" value="AcylCoA_DH/ox_N"/>
</dbReference>
<dbReference type="SUPFAM" id="SSF56645">
    <property type="entry name" value="Acyl-CoA dehydrogenase NM domain-like"/>
    <property type="match status" value="1"/>
</dbReference>
<comment type="similarity">
    <text evidence="2 5">Belongs to the acyl-CoA dehydrogenase family.</text>
</comment>
<evidence type="ECO:0000256" key="6">
    <source>
        <dbReference type="SAM" id="MobiDB-lite"/>
    </source>
</evidence>
<evidence type="ECO:0000256" key="1">
    <source>
        <dbReference type="ARBA" id="ARBA00001974"/>
    </source>
</evidence>
<dbReference type="Gene3D" id="1.10.540.10">
    <property type="entry name" value="Acyl-CoA dehydrogenase/oxidase, N-terminal domain"/>
    <property type="match status" value="1"/>
</dbReference>
<keyword evidence="4 5" id="KW-0274">FAD</keyword>
<evidence type="ECO:0000256" key="4">
    <source>
        <dbReference type="ARBA" id="ARBA00022827"/>
    </source>
</evidence>
<evidence type="ECO:0000259" key="7">
    <source>
        <dbReference type="Pfam" id="PF00441"/>
    </source>
</evidence>
<dbReference type="Gene3D" id="2.40.110.10">
    <property type="entry name" value="Butyryl-CoA Dehydrogenase, subunit A, domain 2"/>
    <property type="match status" value="1"/>
</dbReference>
<proteinExistence type="inferred from homology"/>
<dbReference type="InterPro" id="IPR006089">
    <property type="entry name" value="Acyl-CoA_DH_CS"/>
</dbReference>
<keyword evidence="5" id="KW-0560">Oxidoreductase</keyword>
<dbReference type="STRING" id="453582.SAMN05421580_101178"/>
<dbReference type="InterPro" id="IPR052166">
    <property type="entry name" value="Diverse_Acyl-CoA_DH"/>
</dbReference>
<dbReference type="InterPro" id="IPR046373">
    <property type="entry name" value="Acyl-CoA_Oxase/DH_mid-dom_sf"/>
</dbReference>
<dbReference type="Pfam" id="PF00441">
    <property type="entry name" value="Acyl-CoA_dh_1"/>
    <property type="match status" value="1"/>
</dbReference>
<dbReference type="PANTHER" id="PTHR42803">
    <property type="entry name" value="ACYL-COA DEHYDROGENASE"/>
    <property type="match status" value="1"/>
</dbReference>
<dbReference type="SUPFAM" id="SSF47203">
    <property type="entry name" value="Acyl-CoA dehydrogenase C-terminal domain-like"/>
    <property type="match status" value="1"/>
</dbReference>
<dbReference type="InterPro" id="IPR037069">
    <property type="entry name" value="AcylCoA_DH/ox_N_sf"/>
</dbReference>
<evidence type="ECO:0000256" key="3">
    <source>
        <dbReference type="ARBA" id="ARBA00022630"/>
    </source>
</evidence>
<feature type="domain" description="Acyl-CoA dehydrogenase/oxidase N-terminal" evidence="9">
    <location>
        <begin position="32"/>
        <end position="149"/>
    </location>
</feature>
<dbReference type="Proteomes" id="UP000186221">
    <property type="component" value="Unassembled WGS sequence"/>
</dbReference>
<keyword evidence="11" id="KW-1185">Reference proteome</keyword>
<keyword evidence="3 5" id="KW-0285">Flavoprotein</keyword>
<dbReference type="InterPro" id="IPR009075">
    <property type="entry name" value="AcylCo_DH/oxidase_C"/>
</dbReference>
<sequence length="536" mass="56932">MTSFSAPVEDILFALEVAGAPQLPEWDGDLAQAVLDHFAAFAQGEIAPLDALGDAQGCRLEAGQVRMPDGFGHVYANYVDQGWHALSLPEALGGQAAPAPLSGAVSEIFAGACHALEMVTGLVPGAARVLLRFGSEAQQAKHLPDLASGAALATMCLTEPGAGSDLSAIRTRAKREGEGWRITGEKIFISGGGQDMSESILHLILARTGSAEAGVKGLSLFLARSGGAFGANGIAVARLEEKLGLHASPTCHMVFDKTEAELIGEEGAGLTSMFTLMNHARLDVALQGVAHAARAHRIAMAHALERQQGRCPDGSPARLVDHADVRRMLDRQRALELSSRAMCQLALVEMARGTRPELLEFLTPLVKIAATEAGIEAADLGIQILGGYGYLTEYRVSQTWRDARITSIYEGANGVHAGALAGRLLRWKGGAAATAFAELVRDLAPEVPEVMQKLAQWREMRSELLIASDPGAQAWEFAQLSARLLQTALWHRMAMMADHAHDPAEIRRLAAQHLPTSSKGGRGVAVERAPETVMLS</sequence>
<feature type="domain" description="Acyl-CoA oxidase/dehydrogenase middle" evidence="8">
    <location>
        <begin position="155"/>
        <end position="257"/>
    </location>
</feature>
<dbReference type="Pfam" id="PF02771">
    <property type="entry name" value="Acyl-CoA_dh_N"/>
    <property type="match status" value="1"/>
</dbReference>
<dbReference type="PROSITE" id="PS00072">
    <property type="entry name" value="ACYL_COA_DH_1"/>
    <property type="match status" value="1"/>
</dbReference>
<evidence type="ECO:0008006" key="12">
    <source>
        <dbReference type="Google" id="ProtNLM"/>
    </source>
</evidence>
<dbReference type="RefSeq" id="WP_076483155.1">
    <property type="nucleotide sequence ID" value="NZ_FTOG01000001.1"/>
</dbReference>
<evidence type="ECO:0000256" key="5">
    <source>
        <dbReference type="RuleBase" id="RU362125"/>
    </source>
</evidence>
<accession>A0A1N7IZC9</accession>
<evidence type="ECO:0000313" key="10">
    <source>
        <dbReference type="EMBL" id="SIS42482.1"/>
    </source>
</evidence>
<dbReference type="GO" id="GO:0050660">
    <property type="term" value="F:flavin adenine dinucleotide binding"/>
    <property type="evidence" value="ECO:0007669"/>
    <property type="project" value="InterPro"/>
</dbReference>
<evidence type="ECO:0000313" key="11">
    <source>
        <dbReference type="Proteomes" id="UP000186221"/>
    </source>
</evidence>
<comment type="cofactor">
    <cofactor evidence="1 5">
        <name>FAD</name>
        <dbReference type="ChEBI" id="CHEBI:57692"/>
    </cofactor>
</comment>
<dbReference type="Pfam" id="PF02770">
    <property type="entry name" value="Acyl-CoA_dh_M"/>
    <property type="match status" value="1"/>
</dbReference>
<dbReference type="EMBL" id="FTOG01000001">
    <property type="protein sequence ID" value="SIS42482.1"/>
    <property type="molecule type" value="Genomic_DNA"/>
</dbReference>
<name>A0A1N7IZC9_9RHOB</name>
<organism evidence="10 11">
    <name type="scientific">Rhodobacter aestuarii</name>
    <dbReference type="NCBI Taxonomy" id="453582"/>
    <lineage>
        <taxon>Bacteria</taxon>
        <taxon>Pseudomonadati</taxon>
        <taxon>Pseudomonadota</taxon>
        <taxon>Alphaproteobacteria</taxon>
        <taxon>Rhodobacterales</taxon>
        <taxon>Rhodobacter group</taxon>
        <taxon>Rhodobacter</taxon>
    </lineage>
</organism>
<evidence type="ECO:0000259" key="9">
    <source>
        <dbReference type="Pfam" id="PF02771"/>
    </source>
</evidence>
<dbReference type="AlphaFoldDB" id="A0A1N7IZC9"/>
<dbReference type="Gene3D" id="1.20.140.10">
    <property type="entry name" value="Butyryl-CoA Dehydrogenase, subunit A, domain 3"/>
    <property type="match status" value="1"/>
</dbReference>
<dbReference type="InterPro" id="IPR006091">
    <property type="entry name" value="Acyl-CoA_Oxase/DH_mid-dom"/>
</dbReference>
<evidence type="ECO:0000259" key="8">
    <source>
        <dbReference type="Pfam" id="PF02770"/>
    </source>
</evidence>
<reference evidence="11" key="1">
    <citation type="submission" date="2017-01" db="EMBL/GenBank/DDBJ databases">
        <authorList>
            <person name="Varghese N."/>
            <person name="Submissions S."/>
        </authorList>
    </citation>
    <scope>NUCLEOTIDE SEQUENCE [LARGE SCALE GENOMIC DNA]</scope>
    <source>
        <strain evidence="11">DSM 19945</strain>
    </source>
</reference>
<protein>
    <recommendedName>
        <fullName evidence="12">Acyl-CoA dehydrogenase</fullName>
    </recommendedName>
</protein>
<gene>
    <name evidence="10" type="ORF">SAMN05421580_101178</name>
</gene>
<dbReference type="InterPro" id="IPR036250">
    <property type="entry name" value="AcylCo_DH-like_C"/>
</dbReference>
<dbReference type="InterPro" id="IPR009100">
    <property type="entry name" value="AcylCoA_DH/oxidase_NM_dom_sf"/>
</dbReference>
<evidence type="ECO:0000256" key="2">
    <source>
        <dbReference type="ARBA" id="ARBA00009347"/>
    </source>
</evidence>
<dbReference type="PANTHER" id="PTHR42803:SF1">
    <property type="entry name" value="BROAD-SPECIFICITY LINEAR ACYL-COA DEHYDROGENASE FADE5"/>
    <property type="match status" value="1"/>
</dbReference>
<dbReference type="OrthoDB" id="7801364at2"/>